<dbReference type="AlphaFoldDB" id="A0A0F9GHF1"/>
<feature type="transmembrane region" description="Helical" evidence="1">
    <location>
        <begin position="60"/>
        <end position="82"/>
    </location>
</feature>
<keyword evidence="1" id="KW-0472">Membrane</keyword>
<evidence type="ECO:0000256" key="1">
    <source>
        <dbReference type="SAM" id="Phobius"/>
    </source>
</evidence>
<accession>A0A0F9GHF1</accession>
<evidence type="ECO:0000313" key="2">
    <source>
        <dbReference type="EMBL" id="KKL68850.1"/>
    </source>
</evidence>
<comment type="caution">
    <text evidence="2">The sequence shown here is derived from an EMBL/GenBank/DDBJ whole genome shotgun (WGS) entry which is preliminary data.</text>
</comment>
<organism evidence="2">
    <name type="scientific">marine sediment metagenome</name>
    <dbReference type="NCBI Taxonomy" id="412755"/>
    <lineage>
        <taxon>unclassified sequences</taxon>
        <taxon>metagenomes</taxon>
        <taxon>ecological metagenomes</taxon>
    </lineage>
</organism>
<feature type="transmembrane region" description="Helical" evidence="1">
    <location>
        <begin position="132"/>
        <end position="150"/>
    </location>
</feature>
<protein>
    <submittedName>
        <fullName evidence="2">Uncharacterized protein</fullName>
    </submittedName>
</protein>
<sequence length="327" mass="38294">MKKIYIFPLVGVIVILLGLCFPVISVYGGVNIWVWGFYTIEHKDLAYLRIKYVNEFETSFGSIRTISFGLFLWILIFLFSFIRSFIQLKKPQISVKNWDLEHCPRPILFFGILFLYILLIKDFPKVSYQSGIFLQFLGGFFCLIPSLSRLKKHNYKINKHLTLKLKGDETVIYIVNEPFEICKYLILNIPIGQVKDIESIDEVVDGYGENIENEFYEHDVELDPKELFKGHCSNLQVWAENNYDTCLLDRNLAFPLLKRLTEVGDLEASSVLKDEIRKRFKSLYSPVQQYLICEGYLKYFSSSEKQELMKYVLSVDSWVSIAEYYNS</sequence>
<feature type="non-terminal residue" evidence="2">
    <location>
        <position position="327"/>
    </location>
</feature>
<dbReference type="EMBL" id="LAZR01026404">
    <property type="protein sequence ID" value="KKL68850.1"/>
    <property type="molecule type" value="Genomic_DNA"/>
</dbReference>
<name>A0A0F9GHF1_9ZZZZ</name>
<gene>
    <name evidence="2" type="ORF">LCGC14_2120880</name>
</gene>
<keyword evidence="1" id="KW-1133">Transmembrane helix</keyword>
<reference evidence="2" key="1">
    <citation type="journal article" date="2015" name="Nature">
        <title>Complex archaea that bridge the gap between prokaryotes and eukaryotes.</title>
        <authorList>
            <person name="Spang A."/>
            <person name="Saw J.H."/>
            <person name="Jorgensen S.L."/>
            <person name="Zaremba-Niedzwiedzka K."/>
            <person name="Martijn J."/>
            <person name="Lind A.E."/>
            <person name="van Eijk R."/>
            <person name="Schleper C."/>
            <person name="Guy L."/>
            <person name="Ettema T.J."/>
        </authorList>
    </citation>
    <scope>NUCLEOTIDE SEQUENCE</scope>
</reference>
<keyword evidence="1" id="KW-0812">Transmembrane</keyword>
<feature type="transmembrane region" description="Helical" evidence="1">
    <location>
        <begin position="7"/>
        <end position="40"/>
    </location>
</feature>
<feature type="transmembrane region" description="Helical" evidence="1">
    <location>
        <begin position="103"/>
        <end position="120"/>
    </location>
</feature>
<proteinExistence type="predicted"/>